<reference evidence="1" key="2">
    <citation type="submission" date="2020-07" db="EMBL/GenBank/DDBJ databases">
        <authorList>
            <person name="Vera ALvarez R."/>
            <person name="Arias-Moreno D.M."/>
            <person name="Jimenez-Jacinto V."/>
            <person name="Jimenez-Bremont J.F."/>
            <person name="Swaminathan K."/>
            <person name="Moose S.P."/>
            <person name="Guerrero-Gonzalez M.L."/>
            <person name="Marino-Ramirez L."/>
            <person name="Landsman D."/>
            <person name="Rodriguez-Kessler M."/>
            <person name="Delgado-Sanchez P."/>
        </authorList>
    </citation>
    <scope>NUCLEOTIDE SEQUENCE</scope>
    <source>
        <tissue evidence="1">Cladode</tissue>
    </source>
</reference>
<organism evidence="1">
    <name type="scientific">Opuntia streptacantha</name>
    <name type="common">Prickly pear cactus</name>
    <name type="synonym">Opuntia cardona</name>
    <dbReference type="NCBI Taxonomy" id="393608"/>
    <lineage>
        <taxon>Eukaryota</taxon>
        <taxon>Viridiplantae</taxon>
        <taxon>Streptophyta</taxon>
        <taxon>Embryophyta</taxon>
        <taxon>Tracheophyta</taxon>
        <taxon>Spermatophyta</taxon>
        <taxon>Magnoliopsida</taxon>
        <taxon>eudicotyledons</taxon>
        <taxon>Gunneridae</taxon>
        <taxon>Pentapetalae</taxon>
        <taxon>Caryophyllales</taxon>
        <taxon>Cactineae</taxon>
        <taxon>Cactaceae</taxon>
        <taxon>Opuntioideae</taxon>
        <taxon>Opuntia</taxon>
    </lineage>
</organism>
<name>A0A7C9ARA1_OPUST</name>
<dbReference type="EMBL" id="GISG01261489">
    <property type="protein sequence ID" value="MBA4674054.1"/>
    <property type="molecule type" value="Transcribed_RNA"/>
</dbReference>
<evidence type="ECO:0000313" key="1">
    <source>
        <dbReference type="EMBL" id="MBA4674054.1"/>
    </source>
</evidence>
<protein>
    <submittedName>
        <fullName evidence="1">Uncharacterized protein</fullName>
    </submittedName>
</protein>
<sequence length="156" mass="16848">MVIGPHESWKISQANAFHGWNPIEYPLQITVCQEVFIFERNKTELNELVILSIPEEATGTSSAKHYFRDAELLRCIKREGHKYIRNDATDARDTSSSGVVKVLEEVPEGPDAVEFDGAAEGGSVLGGVCVGGRETVGYGFEAERGEPVKGAGPVGA</sequence>
<dbReference type="AlphaFoldDB" id="A0A7C9ARA1"/>
<proteinExistence type="predicted"/>
<accession>A0A7C9ARA1</accession>
<reference evidence="1" key="1">
    <citation type="journal article" date="2013" name="J. Plant Res.">
        <title>Effect of fungi and light on seed germination of three Opuntia species from semiarid lands of central Mexico.</title>
        <authorList>
            <person name="Delgado-Sanchez P."/>
            <person name="Jimenez-Bremont J.F."/>
            <person name="Guerrero-Gonzalez Mde L."/>
            <person name="Flores J."/>
        </authorList>
    </citation>
    <scope>NUCLEOTIDE SEQUENCE</scope>
    <source>
        <tissue evidence="1">Cladode</tissue>
    </source>
</reference>